<sequence>MMLHWIAASVGIVPCTVAQDQLAFPENNVSAAFVLHKNRNRLVFTKNFLSLNVKQKSCVLSSNWKESGV</sequence>
<evidence type="ECO:0000313" key="2">
    <source>
        <dbReference type="EMBL" id="VEL31416.1"/>
    </source>
</evidence>
<name>A0A3S5B232_9PLAT</name>
<proteinExistence type="predicted"/>
<keyword evidence="1" id="KW-0732">Signal</keyword>
<organism evidence="2 3">
    <name type="scientific">Protopolystoma xenopodis</name>
    <dbReference type="NCBI Taxonomy" id="117903"/>
    <lineage>
        <taxon>Eukaryota</taxon>
        <taxon>Metazoa</taxon>
        <taxon>Spiralia</taxon>
        <taxon>Lophotrochozoa</taxon>
        <taxon>Platyhelminthes</taxon>
        <taxon>Monogenea</taxon>
        <taxon>Polyopisthocotylea</taxon>
        <taxon>Polystomatidea</taxon>
        <taxon>Polystomatidae</taxon>
        <taxon>Protopolystoma</taxon>
    </lineage>
</organism>
<reference evidence="2" key="1">
    <citation type="submission" date="2018-11" db="EMBL/GenBank/DDBJ databases">
        <authorList>
            <consortium name="Pathogen Informatics"/>
        </authorList>
    </citation>
    <scope>NUCLEOTIDE SEQUENCE</scope>
</reference>
<keyword evidence="3" id="KW-1185">Reference proteome</keyword>
<evidence type="ECO:0000313" key="3">
    <source>
        <dbReference type="Proteomes" id="UP000784294"/>
    </source>
</evidence>
<gene>
    <name evidence="2" type="ORF">PXEA_LOCUS24856</name>
</gene>
<dbReference type="EMBL" id="CAAALY010122086">
    <property type="protein sequence ID" value="VEL31416.1"/>
    <property type="molecule type" value="Genomic_DNA"/>
</dbReference>
<dbReference type="Proteomes" id="UP000784294">
    <property type="component" value="Unassembled WGS sequence"/>
</dbReference>
<comment type="caution">
    <text evidence="2">The sequence shown here is derived from an EMBL/GenBank/DDBJ whole genome shotgun (WGS) entry which is preliminary data.</text>
</comment>
<accession>A0A3S5B232</accession>
<dbReference type="AlphaFoldDB" id="A0A3S5B232"/>
<evidence type="ECO:0000256" key="1">
    <source>
        <dbReference type="SAM" id="SignalP"/>
    </source>
</evidence>
<evidence type="ECO:0008006" key="4">
    <source>
        <dbReference type="Google" id="ProtNLM"/>
    </source>
</evidence>
<feature type="chain" id="PRO_5018755377" description="Secreted protein" evidence="1">
    <location>
        <begin position="19"/>
        <end position="69"/>
    </location>
</feature>
<protein>
    <recommendedName>
        <fullName evidence="4">Secreted protein</fullName>
    </recommendedName>
</protein>
<feature type="signal peptide" evidence="1">
    <location>
        <begin position="1"/>
        <end position="18"/>
    </location>
</feature>